<comment type="caution">
    <text evidence="1">The sequence shown here is derived from an EMBL/GenBank/DDBJ whole genome shotgun (WGS) entry which is preliminary data.</text>
</comment>
<protein>
    <submittedName>
        <fullName evidence="1">Uncharacterized protein</fullName>
    </submittedName>
</protein>
<sequence>MSYNQLLQSFGGQIWCIINISQRCRFLPSNNSLWFCVLIGDNAAERCYAMAEPDERLHFYGCFAAELSLYQEAASSTFCPASKRATAAAYVELRVRER</sequence>
<evidence type="ECO:0000313" key="2">
    <source>
        <dbReference type="Proteomes" id="UP001168877"/>
    </source>
</evidence>
<keyword evidence="2" id="KW-1185">Reference proteome</keyword>
<dbReference type="EMBL" id="JAUESC010000003">
    <property type="protein sequence ID" value="KAK0602080.1"/>
    <property type="molecule type" value="Genomic_DNA"/>
</dbReference>
<name>A0AA39W3B3_ACESA</name>
<organism evidence="1 2">
    <name type="scientific">Acer saccharum</name>
    <name type="common">Sugar maple</name>
    <dbReference type="NCBI Taxonomy" id="4024"/>
    <lineage>
        <taxon>Eukaryota</taxon>
        <taxon>Viridiplantae</taxon>
        <taxon>Streptophyta</taxon>
        <taxon>Embryophyta</taxon>
        <taxon>Tracheophyta</taxon>
        <taxon>Spermatophyta</taxon>
        <taxon>Magnoliopsida</taxon>
        <taxon>eudicotyledons</taxon>
        <taxon>Gunneridae</taxon>
        <taxon>Pentapetalae</taxon>
        <taxon>rosids</taxon>
        <taxon>malvids</taxon>
        <taxon>Sapindales</taxon>
        <taxon>Sapindaceae</taxon>
        <taxon>Hippocastanoideae</taxon>
        <taxon>Acereae</taxon>
        <taxon>Acer</taxon>
    </lineage>
</organism>
<accession>A0AA39W3B3</accession>
<dbReference type="Proteomes" id="UP001168877">
    <property type="component" value="Unassembled WGS sequence"/>
</dbReference>
<proteinExistence type="predicted"/>
<dbReference type="AlphaFoldDB" id="A0AA39W3B3"/>
<evidence type="ECO:0000313" key="1">
    <source>
        <dbReference type="EMBL" id="KAK0602080.1"/>
    </source>
</evidence>
<reference evidence="1" key="2">
    <citation type="submission" date="2023-06" db="EMBL/GenBank/DDBJ databases">
        <authorList>
            <person name="Swenson N.G."/>
            <person name="Wegrzyn J.L."/>
            <person name="Mcevoy S.L."/>
        </authorList>
    </citation>
    <scope>NUCLEOTIDE SEQUENCE</scope>
    <source>
        <strain evidence="1">NS2018</strain>
        <tissue evidence="1">Leaf</tissue>
    </source>
</reference>
<gene>
    <name evidence="1" type="ORF">LWI29_030150</name>
</gene>
<reference evidence="1" key="1">
    <citation type="journal article" date="2022" name="Plant J.">
        <title>Strategies of tolerance reflected in two North American maple genomes.</title>
        <authorList>
            <person name="McEvoy S.L."/>
            <person name="Sezen U.U."/>
            <person name="Trouern-Trend A."/>
            <person name="McMahon S.M."/>
            <person name="Schaberg P.G."/>
            <person name="Yang J."/>
            <person name="Wegrzyn J.L."/>
            <person name="Swenson N.G."/>
        </authorList>
    </citation>
    <scope>NUCLEOTIDE SEQUENCE</scope>
    <source>
        <strain evidence="1">NS2018</strain>
    </source>
</reference>